<name>A0ABT9GM74_9GAMM</name>
<dbReference type="SUPFAM" id="SSF47413">
    <property type="entry name" value="lambda repressor-like DNA-binding domains"/>
    <property type="match status" value="1"/>
</dbReference>
<dbReference type="InterPro" id="IPR010982">
    <property type="entry name" value="Lambda_DNA-bd_dom_sf"/>
</dbReference>
<dbReference type="PANTHER" id="PTHR34475">
    <property type="match status" value="1"/>
</dbReference>
<gene>
    <name evidence="3" type="ORF">Q3O59_02580</name>
</gene>
<feature type="transmembrane region" description="Helical" evidence="1">
    <location>
        <begin position="115"/>
        <end position="135"/>
    </location>
</feature>
<proteinExistence type="predicted"/>
<organism evidence="3 4">
    <name type="scientific">Alkalimonas delamerensis</name>
    <dbReference type="NCBI Taxonomy" id="265981"/>
    <lineage>
        <taxon>Bacteria</taxon>
        <taxon>Pseudomonadati</taxon>
        <taxon>Pseudomonadota</taxon>
        <taxon>Gammaproteobacteria</taxon>
        <taxon>Alkalimonas</taxon>
    </lineage>
</organism>
<dbReference type="Pfam" id="PF13464">
    <property type="entry name" value="RodZ_C"/>
    <property type="match status" value="1"/>
</dbReference>
<evidence type="ECO:0000256" key="1">
    <source>
        <dbReference type="SAM" id="Phobius"/>
    </source>
</evidence>
<dbReference type="PROSITE" id="PS50943">
    <property type="entry name" value="HTH_CROC1"/>
    <property type="match status" value="1"/>
</dbReference>
<keyword evidence="1" id="KW-0812">Transmembrane</keyword>
<dbReference type="Pfam" id="PF13413">
    <property type="entry name" value="HTH_25"/>
    <property type="match status" value="1"/>
</dbReference>
<dbReference type="RefSeq" id="WP_305944101.1">
    <property type="nucleotide sequence ID" value="NZ_JAUZVY010000001.1"/>
</dbReference>
<evidence type="ECO:0000313" key="4">
    <source>
        <dbReference type="Proteomes" id="UP001236258"/>
    </source>
</evidence>
<feature type="domain" description="HTH cro/C1-type" evidence="2">
    <location>
        <begin position="21"/>
        <end position="58"/>
    </location>
</feature>
<accession>A0ABT9GM74</accession>
<dbReference type="InterPro" id="IPR001387">
    <property type="entry name" value="Cro/C1-type_HTH"/>
</dbReference>
<keyword evidence="4" id="KW-1185">Reference proteome</keyword>
<evidence type="ECO:0000313" key="3">
    <source>
        <dbReference type="EMBL" id="MDP4527920.1"/>
    </source>
</evidence>
<dbReference type="InterPro" id="IPR025194">
    <property type="entry name" value="RodZ-like_C"/>
</dbReference>
<dbReference type="PANTHER" id="PTHR34475:SF1">
    <property type="entry name" value="CYTOSKELETON PROTEIN RODZ"/>
    <property type="match status" value="1"/>
</dbReference>
<evidence type="ECO:0000259" key="2">
    <source>
        <dbReference type="PROSITE" id="PS50943"/>
    </source>
</evidence>
<comment type="caution">
    <text evidence="3">The sequence shown here is derived from an EMBL/GenBank/DDBJ whole genome shotgun (WGS) entry which is preliminary data.</text>
</comment>
<dbReference type="CDD" id="cd00093">
    <property type="entry name" value="HTH_XRE"/>
    <property type="match status" value="1"/>
</dbReference>
<sequence length="295" mass="32469">MTTEYTAADDVSNELRAGELLKSARKEKGWSQKEVASQLNLRMALIESMEADQYEANLLPTFIRGYLRSYARLLKIPEQQVLAAYEQHHGNQTIEPRTMHSFSNRTEKEATESRFVLLTYLVGALLLGLLLLWWWQTHWLTDDSAGSTTETAISSTLPAEAVMDTDAESDEMEPEIAATAAALPVQVPSALTALLEVTEANNEAEVTAAEPTADVHQLRMAFSEDCWIDVLDADGSRVAFGTKVAGYQLQVHGRPPFTLTLGNPSAVAIELDGEPVDMSGFRPGRVAKFSIPLQE</sequence>
<keyword evidence="1" id="KW-1133">Transmembrane helix</keyword>
<keyword evidence="1" id="KW-0472">Membrane</keyword>
<dbReference type="Proteomes" id="UP001236258">
    <property type="component" value="Unassembled WGS sequence"/>
</dbReference>
<dbReference type="Gene3D" id="1.10.260.40">
    <property type="entry name" value="lambda repressor-like DNA-binding domains"/>
    <property type="match status" value="1"/>
</dbReference>
<dbReference type="InterPro" id="IPR050400">
    <property type="entry name" value="Bact_Cytoskel_RodZ"/>
</dbReference>
<dbReference type="EMBL" id="JAUZVY010000001">
    <property type="protein sequence ID" value="MDP4527920.1"/>
    <property type="molecule type" value="Genomic_DNA"/>
</dbReference>
<protein>
    <submittedName>
        <fullName evidence="3">DUF4115 domain-containing protein</fullName>
    </submittedName>
</protein>
<reference evidence="3 4" key="1">
    <citation type="submission" date="2023-08" db="EMBL/GenBank/DDBJ databases">
        <authorList>
            <person name="Joshi A."/>
            <person name="Thite S."/>
        </authorList>
    </citation>
    <scope>NUCLEOTIDE SEQUENCE [LARGE SCALE GENOMIC DNA]</scope>
    <source>
        <strain evidence="3 4">1E1</strain>
    </source>
</reference>